<accession>A0A3R8JUF9</accession>
<dbReference type="SUPFAM" id="SSF55681">
    <property type="entry name" value="Class II aaRS and biotin synthetases"/>
    <property type="match status" value="1"/>
</dbReference>
<dbReference type="InterPro" id="IPR036388">
    <property type="entry name" value="WH-like_DNA-bd_sf"/>
</dbReference>
<dbReference type="SUPFAM" id="SSF50037">
    <property type="entry name" value="C-terminal domain of transcriptional repressors"/>
    <property type="match status" value="1"/>
</dbReference>
<dbReference type="Proteomes" id="UP000274920">
    <property type="component" value="Unassembled WGS sequence"/>
</dbReference>
<name>A0A3R8JUF9_9FIRM</name>
<dbReference type="InterPro" id="IPR008988">
    <property type="entry name" value="Transcriptional_repressor_C"/>
</dbReference>
<dbReference type="GO" id="GO:0009249">
    <property type="term" value="P:protein lipoylation"/>
    <property type="evidence" value="ECO:0007669"/>
    <property type="project" value="UniProtKB-ARBA"/>
</dbReference>
<dbReference type="GO" id="GO:0003677">
    <property type="term" value="F:DNA binding"/>
    <property type="evidence" value="ECO:0007669"/>
    <property type="project" value="UniProtKB-UniRule"/>
</dbReference>
<organism evidence="7 8">
    <name type="scientific">Schaedlerella arabinosiphila</name>
    <dbReference type="NCBI Taxonomy" id="2044587"/>
    <lineage>
        <taxon>Bacteria</taxon>
        <taxon>Bacillati</taxon>
        <taxon>Bacillota</taxon>
        <taxon>Clostridia</taxon>
        <taxon>Lachnospirales</taxon>
        <taxon>Lachnospiraceae</taxon>
        <taxon>Schaedlerella</taxon>
    </lineage>
</organism>
<keyword evidence="4 5" id="KW-0092">Biotin</keyword>
<dbReference type="GO" id="GO:0005524">
    <property type="term" value="F:ATP binding"/>
    <property type="evidence" value="ECO:0007669"/>
    <property type="project" value="UniProtKB-UniRule"/>
</dbReference>
<dbReference type="Pfam" id="PF02237">
    <property type="entry name" value="BPL_C"/>
    <property type="match status" value="1"/>
</dbReference>
<feature type="binding site" evidence="5">
    <location>
        <position position="186"/>
    </location>
    <ligand>
        <name>biotin</name>
        <dbReference type="ChEBI" id="CHEBI:57586"/>
    </ligand>
</feature>
<feature type="binding site" evidence="5">
    <location>
        <position position="115"/>
    </location>
    <ligand>
        <name>biotin</name>
        <dbReference type="ChEBI" id="CHEBI:57586"/>
    </ligand>
</feature>
<dbReference type="EMBL" id="RHJS01000002">
    <property type="protein sequence ID" value="RRK34977.1"/>
    <property type="molecule type" value="Genomic_DNA"/>
</dbReference>
<dbReference type="InterPro" id="IPR036390">
    <property type="entry name" value="WH_DNA-bd_sf"/>
</dbReference>
<keyword evidence="5" id="KW-0805">Transcription regulation</keyword>
<keyword evidence="1 5" id="KW-0436">Ligase</keyword>
<keyword evidence="5" id="KW-0804">Transcription</keyword>
<keyword evidence="5" id="KW-0238">DNA-binding</keyword>
<dbReference type="InterPro" id="IPR003142">
    <property type="entry name" value="BPL_C"/>
</dbReference>
<dbReference type="SUPFAM" id="SSF46785">
    <property type="entry name" value="Winged helix' DNA-binding domain"/>
    <property type="match status" value="1"/>
</dbReference>
<dbReference type="PROSITE" id="PS51733">
    <property type="entry name" value="BPL_LPL_CATALYTIC"/>
    <property type="match status" value="1"/>
</dbReference>
<gene>
    <name evidence="5" type="primary">birA</name>
    <name evidence="7" type="ORF">EBB54_29305</name>
</gene>
<comment type="catalytic activity">
    <reaction evidence="5">
        <text>biotin + L-lysyl-[protein] + ATP = N(6)-biotinyl-L-lysyl-[protein] + AMP + diphosphate + H(+)</text>
        <dbReference type="Rhea" id="RHEA:11756"/>
        <dbReference type="Rhea" id="RHEA-COMP:9752"/>
        <dbReference type="Rhea" id="RHEA-COMP:10505"/>
        <dbReference type="ChEBI" id="CHEBI:15378"/>
        <dbReference type="ChEBI" id="CHEBI:29969"/>
        <dbReference type="ChEBI" id="CHEBI:30616"/>
        <dbReference type="ChEBI" id="CHEBI:33019"/>
        <dbReference type="ChEBI" id="CHEBI:57586"/>
        <dbReference type="ChEBI" id="CHEBI:83144"/>
        <dbReference type="ChEBI" id="CHEBI:456215"/>
        <dbReference type="EC" id="6.3.4.15"/>
    </reaction>
</comment>
<evidence type="ECO:0000313" key="7">
    <source>
        <dbReference type="EMBL" id="RRK34977.1"/>
    </source>
</evidence>
<keyword evidence="3 5" id="KW-0067">ATP-binding</keyword>
<feature type="DNA-binding region" description="H-T-H motif" evidence="5">
    <location>
        <begin position="18"/>
        <end position="37"/>
    </location>
</feature>
<dbReference type="Pfam" id="PF03099">
    <property type="entry name" value="BPL_LplA_LipB"/>
    <property type="match status" value="1"/>
</dbReference>
<feature type="binding site" evidence="5">
    <location>
        <begin position="91"/>
        <end position="93"/>
    </location>
    <ligand>
        <name>biotin</name>
        <dbReference type="ChEBI" id="CHEBI:57586"/>
    </ligand>
</feature>
<dbReference type="AlphaFoldDB" id="A0A3R8JUF9"/>
<feature type="binding site" evidence="5">
    <location>
        <begin position="119"/>
        <end position="121"/>
    </location>
    <ligand>
        <name>biotin</name>
        <dbReference type="ChEBI" id="CHEBI:57586"/>
    </ligand>
</feature>
<evidence type="ECO:0000256" key="4">
    <source>
        <dbReference type="ARBA" id="ARBA00023267"/>
    </source>
</evidence>
<evidence type="ECO:0000256" key="5">
    <source>
        <dbReference type="HAMAP-Rule" id="MF_00978"/>
    </source>
</evidence>
<dbReference type="InterPro" id="IPR030855">
    <property type="entry name" value="Bifunct_BirA"/>
</dbReference>
<keyword evidence="8" id="KW-1185">Reference proteome</keyword>
<evidence type="ECO:0000256" key="2">
    <source>
        <dbReference type="ARBA" id="ARBA00022741"/>
    </source>
</evidence>
<evidence type="ECO:0000259" key="6">
    <source>
        <dbReference type="PROSITE" id="PS51733"/>
    </source>
</evidence>
<dbReference type="GO" id="GO:0016740">
    <property type="term" value="F:transferase activity"/>
    <property type="evidence" value="ECO:0007669"/>
    <property type="project" value="UniProtKB-ARBA"/>
</dbReference>
<dbReference type="CDD" id="cd16442">
    <property type="entry name" value="BPL"/>
    <property type="match status" value="1"/>
</dbReference>
<dbReference type="CDD" id="cd00090">
    <property type="entry name" value="HTH_ARSR"/>
    <property type="match status" value="1"/>
</dbReference>
<comment type="caution">
    <text evidence="7">The sequence shown here is derived from an EMBL/GenBank/DDBJ whole genome shotgun (WGS) entry which is preliminary data.</text>
</comment>
<dbReference type="GO" id="GO:0005737">
    <property type="term" value="C:cytoplasm"/>
    <property type="evidence" value="ECO:0007669"/>
    <property type="project" value="TreeGrafter"/>
</dbReference>
<dbReference type="PANTHER" id="PTHR12835">
    <property type="entry name" value="BIOTIN PROTEIN LIGASE"/>
    <property type="match status" value="1"/>
</dbReference>
<keyword evidence="5" id="KW-0678">Repressor</keyword>
<evidence type="ECO:0000256" key="1">
    <source>
        <dbReference type="ARBA" id="ARBA00022598"/>
    </source>
</evidence>
<dbReference type="InterPro" id="IPR011991">
    <property type="entry name" value="ArsR-like_HTH"/>
</dbReference>
<feature type="domain" description="BPL/LPL catalytic" evidence="6">
    <location>
        <begin position="66"/>
        <end position="257"/>
    </location>
</feature>
<dbReference type="InterPro" id="IPR004143">
    <property type="entry name" value="BPL_LPL_catalytic"/>
</dbReference>
<dbReference type="Gene3D" id="1.10.10.10">
    <property type="entry name" value="Winged helix-like DNA-binding domain superfamily/Winged helix DNA-binding domain"/>
    <property type="match status" value="1"/>
</dbReference>
<comment type="function">
    <text evidence="5">Acts both as a biotin--[acetyl-CoA-carboxylase] ligase and a repressor.</text>
</comment>
<dbReference type="InterPro" id="IPR013196">
    <property type="entry name" value="HTH_11"/>
</dbReference>
<dbReference type="Gene3D" id="3.30.930.10">
    <property type="entry name" value="Bira Bifunctional Protein, Domain 2"/>
    <property type="match status" value="1"/>
</dbReference>
<reference evidence="7" key="1">
    <citation type="submission" date="2018-10" db="EMBL/GenBank/DDBJ databases">
        <title>Schaedlerella arabinophila gen. nov. sp. nov., isolated from the mouse intestinal tract and comparative analysis with the genome of the closely related altered Schaedler flora strain ASF502.</title>
        <authorList>
            <person name="Miyake S."/>
            <person name="Soh M."/>
            <person name="Seedorf H."/>
        </authorList>
    </citation>
    <scope>NUCLEOTIDE SEQUENCE [LARGE SCALE GENOMIC DNA]</scope>
    <source>
        <strain evidence="7">DSM 106076</strain>
    </source>
</reference>
<dbReference type="Pfam" id="PF08279">
    <property type="entry name" value="HTH_11"/>
    <property type="match status" value="1"/>
</dbReference>
<dbReference type="RefSeq" id="WP_125130269.1">
    <property type="nucleotide sequence ID" value="NZ_RHJS01000002.1"/>
</dbReference>
<comment type="similarity">
    <text evidence="5">Belongs to the biotin--protein ligase family.</text>
</comment>
<keyword evidence="2 5" id="KW-0547">Nucleotide-binding</keyword>
<dbReference type="NCBIfam" id="TIGR00121">
    <property type="entry name" value="birA_ligase"/>
    <property type="match status" value="1"/>
</dbReference>
<dbReference type="InterPro" id="IPR045864">
    <property type="entry name" value="aa-tRNA-synth_II/BPL/LPL"/>
</dbReference>
<proteinExistence type="inferred from homology"/>
<evidence type="ECO:0000313" key="8">
    <source>
        <dbReference type="Proteomes" id="UP000274920"/>
    </source>
</evidence>
<dbReference type="GO" id="GO:0004077">
    <property type="term" value="F:biotin--[biotin carboxyl-carrier protein] ligase activity"/>
    <property type="evidence" value="ECO:0007669"/>
    <property type="project" value="UniProtKB-UniRule"/>
</dbReference>
<dbReference type="Gene3D" id="2.30.30.100">
    <property type="match status" value="1"/>
</dbReference>
<dbReference type="HAMAP" id="MF_00978">
    <property type="entry name" value="Bifunct_BirA"/>
    <property type="match status" value="1"/>
</dbReference>
<dbReference type="EC" id="6.3.4.15" evidence="5"/>
<dbReference type="InterPro" id="IPR004408">
    <property type="entry name" value="Biotin_CoA_COase_ligase"/>
</dbReference>
<dbReference type="PANTHER" id="PTHR12835:SF5">
    <property type="entry name" value="BIOTIN--PROTEIN LIGASE"/>
    <property type="match status" value="1"/>
</dbReference>
<sequence length="328" mass="36466">MKTEILKLLRESEGYVSGQKLCGKLGVSRTAVWKIINQLKEEGYHVEAVQNRGYRIVDIPDVLSEEELKSLLFGKTRWAGQEIHYFPETDSTNIRAKELGEKGASHGALAVADRQSAGRGRRGRGWESPPGCSIYMSILLRPSFLPSSAPMLTLVMAYSTAEALQECTGQEIRIKWPNDIVLNQKKLVGILTEMSSEIDYINHVVIGVGINVNMDSFSEEIAKTATSLRIETGQVMKRSTLIAEIMKHFERNYDTFLQSGDLSGIREDYNRLLVNCGKEVRILGAKEPYQALALGINDSGELLVRKQDGSEEAVYAGEVSVRGIYGYV</sequence>
<evidence type="ECO:0000256" key="3">
    <source>
        <dbReference type="ARBA" id="ARBA00022840"/>
    </source>
</evidence>
<protein>
    <recommendedName>
        <fullName evidence="5">Bifunctional ligase/repressor BirA</fullName>
    </recommendedName>
    <alternativeName>
        <fullName evidence="5">Biotin--[acetyl-CoA-carboxylase] ligase</fullName>
        <ecNumber evidence="5">6.3.4.15</ecNumber>
    </alternativeName>
    <alternativeName>
        <fullName evidence="5">Biotin--protein ligase</fullName>
    </alternativeName>
    <alternativeName>
        <fullName evidence="5">Biotin-[acetyl-CoA carboxylase] synthetase</fullName>
    </alternativeName>
</protein>
<dbReference type="GO" id="GO:0006355">
    <property type="term" value="P:regulation of DNA-templated transcription"/>
    <property type="evidence" value="ECO:0007669"/>
    <property type="project" value="UniProtKB-UniRule"/>
</dbReference>